<name>A0A6N2RVR9_9ACTO</name>
<organism evidence="7">
    <name type="scientific">Schaalia odontolytica</name>
    <dbReference type="NCBI Taxonomy" id="1660"/>
    <lineage>
        <taxon>Bacteria</taxon>
        <taxon>Bacillati</taxon>
        <taxon>Actinomycetota</taxon>
        <taxon>Actinomycetes</taxon>
        <taxon>Actinomycetales</taxon>
        <taxon>Actinomycetaceae</taxon>
        <taxon>Schaalia</taxon>
    </lineage>
</organism>
<evidence type="ECO:0000256" key="3">
    <source>
        <dbReference type="ARBA" id="ARBA00022989"/>
    </source>
</evidence>
<evidence type="ECO:0000256" key="5">
    <source>
        <dbReference type="SAM" id="Phobius"/>
    </source>
</evidence>
<dbReference type="InterPro" id="IPR013525">
    <property type="entry name" value="ABC2_TM"/>
</dbReference>
<keyword evidence="3 5" id="KW-1133">Transmembrane helix</keyword>
<evidence type="ECO:0000256" key="4">
    <source>
        <dbReference type="ARBA" id="ARBA00023136"/>
    </source>
</evidence>
<comment type="subcellular location">
    <subcellularLocation>
        <location evidence="1">Membrane</location>
        <topology evidence="1">Multi-pass membrane protein</topology>
    </subcellularLocation>
</comment>
<dbReference type="EMBL" id="CACRSM010000002">
    <property type="protein sequence ID" value="VYS84539.1"/>
    <property type="molecule type" value="Genomic_DNA"/>
</dbReference>
<evidence type="ECO:0000259" key="6">
    <source>
        <dbReference type="Pfam" id="PF01061"/>
    </source>
</evidence>
<feature type="domain" description="ABC-2 type transporter transmembrane" evidence="6">
    <location>
        <begin position="24"/>
        <end position="225"/>
    </location>
</feature>
<feature type="transmembrane region" description="Helical" evidence="5">
    <location>
        <begin position="36"/>
        <end position="56"/>
    </location>
</feature>
<proteinExistence type="predicted"/>
<feature type="transmembrane region" description="Helical" evidence="5">
    <location>
        <begin position="152"/>
        <end position="177"/>
    </location>
</feature>
<sequence>MTTHTHAATNPWISRRALSSWQGFGLLTWKSFLKLVLNPAMFAFALILPIFMYMMFGAGQEYSKEWAINANIGATVLVSMTLYGVMISAASAATVVALERISGISRLFALSPVGSGAFIFSRLIAAISMSALVIVSTYTFGYATGARMRPEAWVESGLITLAASVISAALGLALAFLMRSDTAFAVISGVVVLGAFLAGMFIPISSMGSIFKTLAPYSPFYGLFNLSQLPLYGFDYFEWKWVISTVAWFVPMALLAIWAQRRDTDR</sequence>
<keyword evidence="4 5" id="KW-0472">Membrane</keyword>
<protein>
    <submittedName>
        <fullName evidence="7">ABC-2 type transporter</fullName>
    </submittedName>
</protein>
<dbReference type="InterPro" id="IPR051784">
    <property type="entry name" value="Nod_factor_ABC_transporter"/>
</dbReference>
<dbReference type="Pfam" id="PF01061">
    <property type="entry name" value="ABC2_membrane"/>
    <property type="match status" value="1"/>
</dbReference>
<gene>
    <name evidence="7" type="ORF">AOLFYP35_00532</name>
</gene>
<dbReference type="PANTHER" id="PTHR43229:SF2">
    <property type="entry name" value="NODULATION PROTEIN J"/>
    <property type="match status" value="1"/>
</dbReference>
<dbReference type="PANTHER" id="PTHR43229">
    <property type="entry name" value="NODULATION PROTEIN J"/>
    <property type="match status" value="1"/>
</dbReference>
<reference evidence="7" key="1">
    <citation type="submission" date="2019-11" db="EMBL/GenBank/DDBJ databases">
        <authorList>
            <person name="Feng L."/>
        </authorList>
    </citation>
    <scope>NUCLEOTIDE SEQUENCE</scope>
    <source>
        <strain evidence="7">AodontolyticusLFYP35</strain>
    </source>
</reference>
<evidence type="ECO:0000313" key="7">
    <source>
        <dbReference type="EMBL" id="VYS84539.1"/>
    </source>
</evidence>
<feature type="transmembrane region" description="Helical" evidence="5">
    <location>
        <begin position="183"/>
        <end position="202"/>
    </location>
</feature>
<evidence type="ECO:0000256" key="1">
    <source>
        <dbReference type="ARBA" id="ARBA00004141"/>
    </source>
</evidence>
<evidence type="ECO:0000256" key="2">
    <source>
        <dbReference type="ARBA" id="ARBA00022692"/>
    </source>
</evidence>
<feature type="transmembrane region" description="Helical" evidence="5">
    <location>
        <begin position="239"/>
        <end position="259"/>
    </location>
</feature>
<keyword evidence="2 5" id="KW-0812">Transmembrane</keyword>
<dbReference type="GO" id="GO:0016020">
    <property type="term" value="C:membrane"/>
    <property type="evidence" value="ECO:0007669"/>
    <property type="project" value="UniProtKB-SubCell"/>
</dbReference>
<feature type="transmembrane region" description="Helical" evidence="5">
    <location>
        <begin position="68"/>
        <end position="98"/>
    </location>
</feature>
<dbReference type="AlphaFoldDB" id="A0A6N2RVR9"/>
<feature type="transmembrane region" description="Helical" evidence="5">
    <location>
        <begin position="118"/>
        <end position="140"/>
    </location>
</feature>
<accession>A0A6N2RVR9</accession>
<dbReference type="GO" id="GO:0140359">
    <property type="term" value="F:ABC-type transporter activity"/>
    <property type="evidence" value="ECO:0007669"/>
    <property type="project" value="InterPro"/>
</dbReference>